<feature type="transmembrane region" description="Helical" evidence="1">
    <location>
        <begin position="12"/>
        <end position="36"/>
    </location>
</feature>
<evidence type="ECO:0000259" key="2">
    <source>
        <dbReference type="Pfam" id="PF04917"/>
    </source>
</evidence>
<proteinExistence type="predicted"/>
<evidence type="ECO:0000256" key="1">
    <source>
        <dbReference type="SAM" id="Phobius"/>
    </source>
</evidence>
<accession>M4NEF3</accession>
<keyword evidence="1" id="KW-0812">Transmembrane</keyword>
<dbReference type="eggNOG" id="COG2165">
    <property type="taxonomic scope" value="Bacteria"/>
</dbReference>
<dbReference type="OrthoDB" id="7220054at2"/>
<dbReference type="GeneID" id="72428749"/>
<dbReference type="PROSITE" id="PS00409">
    <property type="entry name" value="PROKAR_NTER_METHYL"/>
    <property type="match status" value="1"/>
</dbReference>
<keyword evidence="1" id="KW-0472">Membrane</keyword>
<dbReference type="NCBIfam" id="TIGR02532">
    <property type="entry name" value="IV_pilin_GFxxxE"/>
    <property type="match status" value="1"/>
</dbReference>
<dbReference type="AlphaFoldDB" id="M4NEF3"/>
<name>M4NEF3_9GAMM</name>
<gene>
    <name evidence="3" type="ORF">R2APBS1_2016</name>
</gene>
<reference evidence="3 4" key="1">
    <citation type="submission" date="2012-04" db="EMBL/GenBank/DDBJ databases">
        <title>Complete genome of Rhodanobacter sp. 2APBS1.</title>
        <authorList>
            <consortium name="US DOE Joint Genome Institute"/>
            <person name="Huntemann M."/>
            <person name="Wei C.-L."/>
            <person name="Han J."/>
            <person name="Detter J.C."/>
            <person name="Han C."/>
            <person name="Tapia R."/>
            <person name="Munk A.C.C."/>
            <person name="Chen A."/>
            <person name="Krypides N."/>
            <person name="Mavromatis K."/>
            <person name="Markowitz V."/>
            <person name="Szeto E."/>
            <person name="Ivanova N."/>
            <person name="Mikhailova N."/>
            <person name="Ovchinnikova G."/>
            <person name="Pagani I."/>
            <person name="Pati A."/>
            <person name="Goodwin L."/>
            <person name="Peters L."/>
            <person name="Pitluck S."/>
            <person name="Woyke T."/>
            <person name="Prakash O."/>
            <person name="Elkins J."/>
            <person name="Brown S."/>
            <person name="Palumbo A."/>
            <person name="Hemme C."/>
            <person name="Zhou J."/>
            <person name="Watson D."/>
            <person name="Jardine P."/>
            <person name="Kostka J."/>
            <person name="Green S."/>
        </authorList>
    </citation>
    <scope>NUCLEOTIDE SEQUENCE [LARGE SCALE GENOMIC DNA]</scope>
    <source>
        <strain evidence="3 4">2APBS1</strain>
    </source>
</reference>
<dbReference type="HOGENOM" id="CLU_044705_0_0_6"/>
<dbReference type="EMBL" id="CP003470">
    <property type="protein sequence ID" value="AGG89139.1"/>
    <property type="molecule type" value="Genomic_DNA"/>
</dbReference>
<keyword evidence="4" id="KW-1185">Reference proteome</keyword>
<dbReference type="RefSeq" id="WP_015447864.1">
    <property type="nucleotide sequence ID" value="NC_020541.1"/>
</dbReference>
<dbReference type="Pfam" id="PF07963">
    <property type="entry name" value="N_methyl"/>
    <property type="match status" value="1"/>
</dbReference>
<dbReference type="STRING" id="666685.R2APBS1_2016"/>
<dbReference type="InterPro" id="IPR007001">
    <property type="entry name" value="Shufflon_N"/>
</dbReference>
<protein>
    <submittedName>
        <fullName evidence="3">Prepilin-type N-terminal cleavage/methylation domain-containing protein</fullName>
    </submittedName>
</protein>
<dbReference type="KEGG" id="rhd:R2APBS1_2016"/>
<evidence type="ECO:0000313" key="3">
    <source>
        <dbReference type="EMBL" id="AGG89139.1"/>
    </source>
</evidence>
<dbReference type="Proteomes" id="UP000011859">
    <property type="component" value="Chromosome"/>
</dbReference>
<dbReference type="InterPro" id="IPR012902">
    <property type="entry name" value="N_methyl_site"/>
</dbReference>
<keyword evidence="1" id="KW-1133">Transmembrane helix</keyword>
<organism evidence="3 4">
    <name type="scientific">Rhodanobacter denitrificans</name>
    <dbReference type="NCBI Taxonomy" id="666685"/>
    <lineage>
        <taxon>Bacteria</taxon>
        <taxon>Pseudomonadati</taxon>
        <taxon>Pseudomonadota</taxon>
        <taxon>Gammaproteobacteria</taxon>
        <taxon>Lysobacterales</taxon>
        <taxon>Rhodanobacteraceae</taxon>
        <taxon>Rhodanobacter</taxon>
    </lineage>
</organism>
<dbReference type="Pfam" id="PF04917">
    <property type="entry name" value="Shufflon_N"/>
    <property type="match status" value="1"/>
</dbReference>
<feature type="domain" description="Bacterial shufflon protein N-terminal" evidence="2">
    <location>
        <begin position="47"/>
        <end position="387"/>
    </location>
</feature>
<evidence type="ECO:0000313" key="4">
    <source>
        <dbReference type="Proteomes" id="UP000011859"/>
    </source>
</evidence>
<sequence precursor="true">MTTRYLRHRQVSGFSLVELSIALVIMSIVVVGLVRWQMDQTKTVISTQVAREMRAIADAGMRYTIANEASIKAVTGPTTPFVATIPTLIASSYLPANTGTNNYYGQTFQLVVIKDAGGNLLPIIVSLGGQAMDGGTVRQVAQMITADGGAGGFIAAAANDTPGPGVAQGNAGWQVTLANYGLNPGAGHVVDAIFFTQQSAQTNVDLALHRVADAGSPGDNTMSTTLNMGANNITNVNTLQANAQIGAAGMSPNSGLPGGWWGGVHTWDLYAEGAIGIGSGGGLGAYITNTGEFVANGWYRTNGNSGWYSQSYGGGIYMSDASWVRIYNDKNFYTGGQVQAGTVVANGRVDAREYLQIDGKANAGWGCAPNGVMGQAADGTGMMQCKGGVWSMLAGVVDTTQVASPTSSCGGTGQYAVASCPAGYKITGGGHWLTRWAPGGTGADAAAPEQSRPAGNAWAVYGGGGAEGNSCWAAYAVCAK</sequence>